<protein>
    <submittedName>
        <fullName evidence="1">Uncharacterized protein</fullName>
    </submittedName>
</protein>
<evidence type="ECO:0000313" key="1">
    <source>
        <dbReference type="EnsemblMetazoa" id="AFAF004608-PA"/>
    </source>
</evidence>
<accession>A0A182Q7J4</accession>
<evidence type="ECO:0000313" key="2">
    <source>
        <dbReference type="Proteomes" id="UP000075886"/>
    </source>
</evidence>
<dbReference type="EMBL" id="AXCN02002079">
    <property type="status" value="NOT_ANNOTATED_CDS"/>
    <property type="molecule type" value="Genomic_DNA"/>
</dbReference>
<name>A0A182Q7J4_9DIPT</name>
<dbReference type="EnsemblMetazoa" id="AFAF004608-RA">
    <property type="protein sequence ID" value="AFAF004608-PA"/>
    <property type="gene ID" value="AFAF004608"/>
</dbReference>
<dbReference type="Proteomes" id="UP000075886">
    <property type="component" value="Unassembled WGS sequence"/>
</dbReference>
<keyword evidence="2" id="KW-1185">Reference proteome</keyword>
<reference evidence="1" key="2">
    <citation type="submission" date="2020-05" db="UniProtKB">
        <authorList>
            <consortium name="EnsemblMetazoa"/>
        </authorList>
    </citation>
    <scope>IDENTIFICATION</scope>
    <source>
        <strain evidence="1">FAR1</strain>
    </source>
</reference>
<dbReference type="VEuPathDB" id="VectorBase:AFAF004608"/>
<proteinExistence type="predicted"/>
<reference evidence="2" key="1">
    <citation type="submission" date="2014-01" db="EMBL/GenBank/DDBJ databases">
        <title>The Genome Sequence of Anopheles farauti FAR1 (V2).</title>
        <authorList>
            <consortium name="The Broad Institute Genomics Platform"/>
            <person name="Neafsey D.E."/>
            <person name="Besansky N."/>
            <person name="Howell P."/>
            <person name="Walton C."/>
            <person name="Young S.K."/>
            <person name="Zeng Q."/>
            <person name="Gargeya S."/>
            <person name="Fitzgerald M."/>
            <person name="Haas B."/>
            <person name="Abouelleil A."/>
            <person name="Allen A.W."/>
            <person name="Alvarado L."/>
            <person name="Arachchi H.M."/>
            <person name="Berlin A.M."/>
            <person name="Chapman S.B."/>
            <person name="Gainer-Dewar J."/>
            <person name="Goldberg J."/>
            <person name="Griggs A."/>
            <person name="Gujja S."/>
            <person name="Hansen M."/>
            <person name="Howarth C."/>
            <person name="Imamovic A."/>
            <person name="Ireland A."/>
            <person name="Larimer J."/>
            <person name="McCowan C."/>
            <person name="Murphy C."/>
            <person name="Pearson M."/>
            <person name="Poon T.W."/>
            <person name="Priest M."/>
            <person name="Roberts A."/>
            <person name="Saif S."/>
            <person name="Shea T."/>
            <person name="Sisk P."/>
            <person name="Sykes S."/>
            <person name="Wortman J."/>
            <person name="Nusbaum C."/>
            <person name="Birren B."/>
        </authorList>
    </citation>
    <scope>NUCLEOTIDE SEQUENCE [LARGE SCALE GENOMIC DNA]</scope>
    <source>
        <strain evidence="2">FAR1</strain>
    </source>
</reference>
<sequence length="69" mass="7758">MVLYQAASTVPKSMCERIFGTVVTLATPGDTVPPVLWRSRRKAGKFMDVSIKHWMNVSKLHMHDNALDS</sequence>
<organism evidence="1 2">
    <name type="scientific">Anopheles farauti</name>
    <dbReference type="NCBI Taxonomy" id="69004"/>
    <lineage>
        <taxon>Eukaryota</taxon>
        <taxon>Metazoa</taxon>
        <taxon>Ecdysozoa</taxon>
        <taxon>Arthropoda</taxon>
        <taxon>Hexapoda</taxon>
        <taxon>Insecta</taxon>
        <taxon>Pterygota</taxon>
        <taxon>Neoptera</taxon>
        <taxon>Endopterygota</taxon>
        <taxon>Diptera</taxon>
        <taxon>Nematocera</taxon>
        <taxon>Culicoidea</taxon>
        <taxon>Culicidae</taxon>
        <taxon>Anophelinae</taxon>
        <taxon>Anopheles</taxon>
    </lineage>
</organism>
<dbReference type="AlphaFoldDB" id="A0A182Q7J4"/>